<gene>
    <name evidence="1" type="ORF">QFC21_006061</name>
</gene>
<accession>A0ACC2V555</accession>
<keyword evidence="2" id="KW-1185">Reference proteome</keyword>
<proteinExistence type="predicted"/>
<dbReference type="EMBL" id="JASBWT010000026">
    <property type="protein sequence ID" value="KAJ9094235.1"/>
    <property type="molecule type" value="Genomic_DNA"/>
</dbReference>
<reference evidence="1" key="1">
    <citation type="submission" date="2023-04" db="EMBL/GenBank/DDBJ databases">
        <title>Draft Genome sequencing of Naganishia species isolated from polar environments using Oxford Nanopore Technology.</title>
        <authorList>
            <person name="Leo P."/>
            <person name="Venkateswaran K."/>
        </authorList>
    </citation>
    <scope>NUCLEOTIDE SEQUENCE</scope>
    <source>
        <strain evidence="1">MNA-CCFEE 5423</strain>
    </source>
</reference>
<name>A0ACC2V555_9TREE</name>
<evidence type="ECO:0000313" key="1">
    <source>
        <dbReference type="EMBL" id="KAJ9094235.1"/>
    </source>
</evidence>
<organism evidence="1 2">
    <name type="scientific">Naganishia friedmannii</name>
    <dbReference type="NCBI Taxonomy" id="89922"/>
    <lineage>
        <taxon>Eukaryota</taxon>
        <taxon>Fungi</taxon>
        <taxon>Dikarya</taxon>
        <taxon>Basidiomycota</taxon>
        <taxon>Agaricomycotina</taxon>
        <taxon>Tremellomycetes</taxon>
        <taxon>Filobasidiales</taxon>
        <taxon>Filobasidiaceae</taxon>
        <taxon>Naganishia</taxon>
    </lineage>
</organism>
<dbReference type="Proteomes" id="UP001227268">
    <property type="component" value="Unassembled WGS sequence"/>
</dbReference>
<protein>
    <submittedName>
        <fullName evidence="1">Uncharacterized protein</fullName>
    </submittedName>
</protein>
<evidence type="ECO:0000313" key="2">
    <source>
        <dbReference type="Proteomes" id="UP001227268"/>
    </source>
</evidence>
<sequence>MSLLETATKRLLAAWLTADPRTYASLEILTSEMLAATTAGASVPRPHVGKKEQARAQDAENMLPSSIMHEEYA</sequence>
<comment type="caution">
    <text evidence="1">The sequence shown here is derived from an EMBL/GenBank/DDBJ whole genome shotgun (WGS) entry which is preliminary data.</text>
</comment>